<evidence type="ECO:0000313" key="4">
    <source>
        <dbReference type="Proteomes" id="UP000297475"/>
    </source>
</evidence>
<reference evidence="3 4" key="1">
    <citation type="submission" date="2019-04" db="EMBL/GenBank/DDBJ databases">
        <title>Natronospirillum operosus gen. nov., sp. nov., a haloalkaliphilic satellite isolated from decaying biomass of laboratory culture of cyanobacterium Geitlerinema sp. and proposal of Natronospirillaceae fam. nov. and Saccharospirillaceae fam. nov.</title>
        <authorList>
            <person name="Kevbrin V."/>
            <person name="Boltyanskaya Y."/>
            <person name="Koziaeva V."/>
            <person name="Grouzdev D.S."/>
            <person name="Park M."/>
            <person name="Cho J."/>
        </authorList>
    </citation>
    <scope>NUCLEOTIDE SEQUENCE [LARGE SCALE GENOMIC DNA]</scope>
    <source>
        <strain evidence="3 4">G-116</strain>
    </source>
</reference>
<evidence type="ECO:0000313" key="3">
    <source>
        <dbReference type="EMBL" id="TGG93260.1"/>
    </source>
</evidence>
<dbReference type="PANTHER" id="PTHR46268">
    <property type="entry name" value="STRESS RESPONSE PROTEIN NHAX"/>
    <property type="match status" value="1"/>
</dbReference>
<feature type="domain" description="UspA" evidence="2">
    <location>
        <begin position="165"/>
        <end position="284"/>
    </location>
</feature>
<evidence type="ECO:0000256" key="1">
    <source>
        <dbReference type="ARBA" id="ARBA00008791"/>
    </source>
</evidence>
<dbReference type="OrthoDB" id="9804721at2"/>
<protein>
    <submittedName>
        <fullName evidence="3">Universal stress protein</fullName>
    </submittedName>
</protein>
<dbReference type="InterPro" id="IPR006016">
    <property type="entry name" value="UspA"/>
</dbReference>
<sequence length="284" mass="30642">MRKIIAGIDASSASGAVCDAAAWASQRLDTEVMALHVLEKSLYPTESDLSGNLGLGAQEHLLQELAELDHKRSKLMLEQGKLQLQAARERLEKAGATSVSTRQRHGSLTETLVDLADELRLLVIGRHGEAHANEIDAVGSQLESVIRVVHQPILITQDEFRLPQRFILAYDGSATAQAALQRVSESPLLTGIPCVLVCVGKPGNTEAADLEQAAATLQAAGMPTKTARVESTEVAQTLCEQVKSQQADLVVMGTHGHSRIRKFFVGSTSTAMLRRNPVMTLLLR</sequence>
<accession>A0A4Z0WFJ4</accession>
<dbReference type="PRINTS" id="PR01438">
    <property type="entry name" value="UNVRSLSTRESS"/>
</dbReference>
<dbReference type="SUPFAM" id="SSF52402">
    <property type="entry name" value="Adenine nucleotide alpha hydrolases-like"/>
    <property type="match status" value="2"/>
</dbReference>
<dbReference type="Pfam" id="PF00582">
    <property type="entry name" value="Usp"/>
    <property type="match status" value="2"/>
</dbReference>
<dbReference type="AlphaFoldDB" id="A0A4Z0WFJ4"/>
<dbReference type="Proteomes" id="UP000297475">
    <property type="component" value="Unassembled WGS sequence"/>
</dbReference>
<dbReference type="InterPro" id="IPR006015">
    <property type="entry name" value="Universal_stress_UspA"/>
</dbReference>
<keyword evidence="4" id="KW-1185">Reference proteome</keyword>
<name>A0A4Z0WFJ4_9GAMM</name>
<dbReference type="RefSeq" id="WP_135482970.1">
    <property type="nucleotide sequence ID" value="NZ_SRMF01000003.1"/>
</dbReference>
<evidence type="ECO:0000259" key="2">
    <source>
        <dbReference type="Pfam" id="PF00582"/>
    </source>
</evidence>
<dbReference type="Gene3D" id="3.40.50.12370">
    <property type="match status" value="1"/>
</dbReference>
<dbReference type="PANTHER" id="PTHR46268:SF6">
    <property type="entry name" value="UNIVERSAL STRESS PROTEIN UP12"/>
    <property type="match status" value="1"/>
</dbReference>
<organism evidence="3 4">
    <name type="scientific">Natronospirillum operosum</name>
    <dbReference type="NCBI Taxonomy" id="2759953"/>
    <lineage>
        <taxon>Bacteria</taxon>
        <taxon>Pseudomonadati</taxon>
        <taxon>Pseudomonadota</taxon>
        <taxon>Gammaproteobacteria</taxon>
        <taxon>Oceanospirillales</taxon>
        <taxon>Natronospirillaceae</taxon>
        <taxon>Natronospirillum</taxon>
    </lineage>
</organism>
<proteinExistence type="inferred from homology"/>
<gene>
    <name evidence="3" type="ORF">E4656_09385</name>
</gene>
<comment type="caution">
    <text evidence="3">The sequence shown here is derived from an EMBL/GenBank/DDBJ whole genome shotgun (WGS) entry which is preliminary data.</text>
</comment>
<feature type="domain" description="UspA" evidence="2">
    <location>
        <begin position="1"/>
        <end position="156"/>
    </location>
</feature>
<dbReference type="EMBL" id="SRMF01000003">
    <property type="protein sequence ID" value="TGG93260.1"/>
    <property type="molecule type" value="Genomic_DNA"/>
</dbReference>
<dbReference type="CDD" id="cd00293">
    <property type="entry name" value="USP-like"/>
    <property type="match status" value="2"/>
</dbReference>
<comment type="similarity">
    <text evidence="1">Belongs to the universal stress protein A family.</text>
</comment>